<evidence type="ECO:0000256" key="2">
    <source>
        <dbReference type="ARBA" id="ARBA00022737"/>
    </source>
</evidence>
<dbReference type="Pfam" id="PF16184">
    <property type="entry name" value="Cadherin_3"/>
    <property type="match status" value="5"/>
</dbReference>
<dbReference type="PANTHER" id="PTHR45739:SF12">
    <property type="entry name" value="CHONDROITIN SULFATE PROTEOGLYCAN 4-LIKE ISOFORM X2"/>
    <property type="match status" value="1"/>
</dbReference>
<gene>
    <name evidence="5" type="ORF">MRATA1EN1_LOCUS5336</name>
</gene>
<name>A0ABN8Y9B6_RANTA</name>
<keyword evidence="3" id="KW-0325">Glycoprotein</keyword>
<evidence type="ECO:0000256" key="1">
    <source>
        <dbReference type="ARBA" id="ARBA00022729"/>
    </source>
</evidence>
<organism evidence="5 6">
    <name type="scientific">Rangifer tarandus platyrhynchus</name>
    <name type="common">Svalbard reindeer</name>
    <dbReference type="NCBI Taxonomy" id="3082113"/>
    <lineage>
        <taxon>Eukaryota</taxon>
        <taxon>Metazoa</taxon>
        <taxon>Chordata</taxon>
        <taxon>Craniata</taxon>
        <taxon>Vertebrata</taxon>
        <taxon>Euteleostomi</taxon>
        <taxon>Mammalia</taxon>
        <taxon>Eutheria</taxon>
        <taxon>Laurasiatheria</taxon>
        <taxon>Artiodactyla</taxon>
        <taxon>Ruminantia</taxon>
        <taxon>Pecora</taxon>
        <taxon>Cervidae</taxon>
        <taxon>Odocoileinae</taxon>
        <taxon>Rangifer</taxon>
    </lineage>
</organism>
<dbReference type="PANTHER" id="PTHR45739">
    <property type="entry name" value="MATRIX PROTEIN, PUTATIVE-RELATED"/>
    <property type="match status" value="1"/>
</dbReference>
<feature type="repeat" description="CSPG" evidence="4">
    <location>
        <begin position="370"/>
        <end position="468"/>
    </location>
</feature>
<protein>
    <recommendedName>
        <fullName evidence="7">Chondroitin sulfate proteoglycan 4</fullName>
    </recommendedName>
</protein>
<keyword evidence="1" id="KW-0732">Signal</keyword>
<proteinExistence type="predicted"/>
<dbReference type="InterPro" id="IPR051561">
    <property type="entry name" value="FRAS1_ECM"/>
</dbReference>
<feature type="repeat" description="CSPG" evidence="4">
    <location>
        <begin position="486"/>
        <end position="577"/>
    </location>
</feature>
<keyword evidence="2" id="KW-0677">Repeat</keyword>
<dbReference type="InterPro" id="IPR039005">
    <property type="entry name" value="CSPG_rpt"/>
</dbReference>
<evidence type="ECO:0008006" key="7">
    <source>
        <dbReference type="Google" id="ProtNLM"/>
    </source>
</evidence>
<reference evidence="5" key="1">
    <citation type="submission" date="2023-04" db="EMBL/GenBank/DDBJ databases">
        <authorList>
            <consortium name="ELIXIR-Norway"/>
        </authorList>
    </citation>
    <scope>NUCLEOTIDE SEQUENCE [LARGE SCALE GENOMIC DNA]</scope>
</reference>
<evidence type="ECO:0000256" key="3">
    <source>
        <dbReference type="ARBA" id="ARBA00023180"/>
    </source>
</evidence>
<dbReference type="PROSITE" id="PS51854">
    <property type="entry name" value="CSPG"/>
    <property type="match status" value="4"/>
</dbReference>
<feature type="repeat" description="CSPG" evidence="4">
    <location>
        <begin position="22"/>
        <end position="116"/>
    </location>
</feature>
<evidence type="ECO:0000256" key="4">
    <source>
        <dbReference type="PROSITE-ProRule" id="PRU01201"/>
    </source>
</evidence>
<sequence length="672" mass="75959">MVAKHIESKDYTFRINFKAERRHIILTNRGLLVKEGEGKLITKSELFVQTLDKRTFQYTVTKSPQHGKLKLIRSSDSPGNQDNITAFTDQDILGEQLIYEHDDSETQSDEFLLVVSTAGPDQEGAFRDLDTEHLSAEIKATISVELKNDKKPVCVVDKVFQVVRNGQHLLTLSDLCYHDPDSDFDDGQLLYIRWGIPNGDLVQASDPTQKLYRFGQEDLWEGRVLFRHRGADLARFVLFVTDGVHYTSSLLEVSVSDPYVRVVNNTGLLIQRGKDSSLTTAKLSVTTNHDVRTDHEVQFHIVQPPNHGSVLVNSSAPGSFSVHDLKQGHVIYRHDGSGSFDMFNLIVRVKDIHLYVGVYVQVDSESHQHHTQILHSKTLVVEEGKPVKLSRERLQAVHEDLVPSEAVFIVRALPVHGYLRRSLPEEGSVGTEDTFPLMFTQPDVDDGYIHYVQTMPDQQQDRFILDVRSGFQAVSRLEILVDVVPKQIPLAVQNFTVQEGGSKALPEDYFRTPSKHFEGLDCEFVLLKPPKHGYIENSHFPRVKLMKFTRKQVENELISYVHDGSEELLDSFTIFANSSELGKQSLPQTLFVTIESVNDESPVITANKILQVWVNSVTEITCDELCAVDGDSPAHRTWPTWCLHPAMDIWLSSPFLDVASRTSPRLRSTRAS</sequence>
<dbReference type="EMBL" id="OX459950">
    <property type="protein sequence ID" value="CAI9156374.1"/>
    <property type="molecule type" value="Genomic_DNA"/>
</dbReference>
<accession>A0ABN8Y9B6</accession>
<evidence type="ECO:0000313" key="6">
    <source>
        <dbReference type="Proteomes" id="UP001176941"/>
    </source>
</evidence>
<feature type="repeat" description="CSPG" evidence="4">
    <location>
        <begin position="259"/>
        <end position="350"/>
    </location>
</feature>
<evidence type="ECO:0000313" key="5">
    <source>
        <dbReference type="EMBL" id="CAI9156374.1"/>
    </source>
</evidence>
<dbReference type="Proteomes" id="UP001176941">
    <property type="component" value="Chromosome 14"/>
</dbReference>
<keyword evidence="6" id="KW-1185">Reference proteome</keyword>